<evidence type="ECO:0000259" key="1">
    <source>
        <dbReference type="Pfam" id="PF08241"/>
    </source>
</evidence>
<dbReference type="CDD" id="cd02440">
    <property type="entry name" value="AdoMet_MTases"/>
    <property type="match status" value="1"/>
</dbReference>
<dbReference type="EMBL" id="PEYV01000028">
    <property type="protein sequence ID" value="PIS21663.1"/>
    <property type="molecule type" value="Genomic_DNA"/>
</dbReference>
<dbReference type="PANTHER" id="PTHR43861:SF6">
    <property type="entry name" value="METHYLTRANSFERASE TYPE 11"/>
    <property type="match status" value="1"/>
</dbReference>
<proteinExistence type="predicted"/>
<name>A0A2H0X9Q6_UNCKA</name>
<dbReference type="AlphaFoldDB" id="A0A2H0X9Q6"/>
<dbReference type="PANTHER" id="PTHR43861">
    <property type="entry name" value="TRANS-ACONITATE 2-METHYLTRANSFERASE-RELATED"/>
    <property type="match status" value="1"/>
</dbReference>
<gene>
    <name evidence="2" type="ORF">COT51_01500</name>
</gene>
<dbReference type="GO" id="GO:0008757">
    <property type="term" value="F:S-adenosylmethionine-dependent methyltransferase activity"/>
    <property type="evidence" value="ECO:0007669"/>
    <property type="project" value="InterPro"/>
</dbReference>
<evidence type="ECO:0000313" key="3">
    <source>
        <dbReference type="Proteomes" id="UP000231098"/>
    </source>
</evidence>
<organism evidence="2 3">
    <name type="scientific">candidate division WWE3 bacterium CG08_land_8_20_14_0_20_41_15</name>
    <dbReference type="NCBI Taxonomy" id="1975086"/>
    <lineage>
        <taxon>Bacteria</taxon>
        <taxon>Katanobacteria</taxon>
    </lineage>
</organism>
<dbReference type="InterPro" id="IPR013216">
    <property type="entry name" value="Methyltransf_11"/>
</dbReference>
<protein>
    <recommendedName>
        <fullName evidence="1">Methyltransferase type 11 domain-containing protein</fullName>
    </recommendedName>
</protein>
<comment type="caution">
    <text evidence="2">The sequence shown here is derived from an EMBL/GenBank/DDBJ whole genome shotgun (WGS) entry which is preliminary data.</text>
</comment>
<dbReference type="InterPro" id="IPR029063">
    <property type="entry name" value="SAM-dependent_MTases_sf"/>
</dbReference>
<dbReference type="Pfam" id="PF08241">
    <property type="entry name" value="Methyltransf_11"/>
    <property type="match status" value="1"/>
</dbReference>
<accession>A0A2H0X9Q6</accession>
<evidence type="ECO:0000313" key="2">
    <source>
        <dbReference type="EMBL" id="PIS21663.1"/>
    </source>
</evidence>
<sequence length="226" mass="25961">MPSFNEQISSRLSPRHLKSLALARPFKNRTILNIGCYNGWLEKYASEEGAVKVIGIDTNEKHVALAKKEVPKANFIKSSVLSLPFEKQSFDTICFFEVLEHLPKKSVSVAAEEISRVSKQGGKLILSTPHHNIINNFSDPAWYLGHRHYNTGEVLKIFERVGFKPSTIEIKGGFFQITTLNLIYIFKWLFSKEIPFKNFLNRKREEEYLSNKQGIHTLFAVFVKEN</sequence>
<dbReference type="Proteomes" id="UP000231098">
    <property type="component" value="Unassembled WGS sequence"/>
</dbReference>
<dbReference type="Gene3D" id="3.40.50.150">
    <property type="entry name" value="Vaccinia Virus protein VP39"/>
    <property type="match status" value="1"/>
</dbReference>
<feature type="domain" description="Methyltransferase type 11" evidence="1">
    <location>
        <begin position="32"/>
        <end position="126"/>
    </location>
</feature>
<dbReference type="SUPFAM" id="SSF53335">
    <property type="entry name" value="S-adenosyl-L-methionine-dependent methyltransferases"/>
    <property type="match status" value="1"/>
</dbReference>
<reference evidence="3" key="1">
    <citation type="submission" date="2017-09" db="EMBL/GenBank/DDBJ databases">
        <title>Depth-based differentiation of microbial function through sediment-hosted aquifers and enrichment of novel symbionts in the deep terrestrial subsurface.</title>
        <authorList>
            <person name="Probst A.J."/>
            <person name="Ladd B."/>
            <person name="Jarett J.K."/>
            <person name="Geller-Mcgrath D.E."/>
            <person name="Sieber C.M.K."/>
            <person name="Emerson J.B."/>
            <person name="Anantharaman K."/>
            <person name="Thomas B.C."/>
            <person name="Malmstrom R."/>
            <person name="Stieglmeier M."/>
            <person name="Klingl A."/>
            <person name="Woyke T."/>
            <person name="Ryan C.M."/>
            <person name="Banfield J.F."/>
        </authorList>
    </citation>
    <scope>NUCLEOTIDE SEQUENCE [LARGE SCALE GENOMIC DNA]</scope>
</reference>